<dbReference type="PIRSF" id="PIRSF002583">
    <property type="entry name" value="Hsp90"/>
    <property type="match status" value="1"/>
</dbReference>
<evidence type="ECO:0000256" key="4">
    <source>
        <dbReference type="ARBA" id="ARBA00022741"/>
    </source>
</evidence>
<dbReference type="InterPro" id="IPR036890">
    <property type="entry name" value="HATPase_C_sf"/>
</dbReference>
<dbReference type="GeneID" id="93876729"/>
<protein>
    <recommendedName>
        <fullName evidence="8">Chaperone protein HtpG</fullName>
    </recommendedName>
    <alternativeName>
        <fullName evidence="8">Heat shock protein HtpG</fullName>
    </alternativeName>
    <alternativeName>
        <fullName evidence="8">High temperature protein G</fullName>
    </alternativeName>
</protein>
<dbReference type="InterPro" id="IPR019805">
    <property type="entry name" value="Heat_shock_protein_90_CS"/>
</dbReference>
<keyword evidence="4 8" id="KW-0547">Nucleotide-binding</keyword>
<dbReference type="GO" id="GO:0005524">
    <property type="term" value="F:ATP binding"/>
    <property type="evidence" value="ECO:0007669"/>
    <property type="project" value="UniProtKB-UniRule"/>
</dbReference>
<dbReference type="GO" id="GO:0016887">
    <property type="term" value="F:ATP hydrolysis activity"/>
    <property type="evidence" value="ECO:0007669"/>
    <property type="project" value="InterPro"/>
</dbReference>
<feature type="binding site" evidence="9">
    <location>
        <position position="90"/>
    </location>
    <ligand>
        <name>ATP</name>
        <dbReference type="ChEBI" id="CHEBI:30616"/>
    </ligand>
</feature>
<evidence type="ECO:0000256" key="2">
    <source>
        <dbReference type="ARBA" id="ARBA00008239"/>
    </source>
</evidence>
<evidence type="ECO:0000313" key="11">
    <source>
        <dbReference type="EMBL" id="ACD71400.1"/>
    </source>
</evidence>
<evidence type="ECO:0000256" key="6">
    <source>
        <dbReference type="ARBA" id="ARBA00023016"/>
    </source>
</evidence>
<evidence type="ECO:0000256" key="8">
    <source>
        <dbReference type="HAMAP-Rule" id="MF_00505"/>
    </source>
</evidence>
<reference evidence="11 12" key="1">
    <citation type="journal article" date="2008" name="BMC Microbiol.">
        <title>Complete genome sequence of Treponema pallidum ssp. pallidum strain SS14 determined with oligonucleotide arrays.</title>
        <authorList>
            <person name="Matejkova P."/>
            <person name="Strouhal M."/>
            <person name="Smajs D."/>
            <person name="Norris S.J."/>
            <person name="Palzkill T."/>
            <person name="Petrosino J.F."/>
            <person name="Sodergren E."/>
            <person name="Norton J.E."/>
            <person name="Singh J."/>
            <person name="Richmond T.A."/>
            <person name="Molla M.N."/>
            <person name="Albert T.J."/>
            <person name="Weinstock G.M."/>
        </authorList>
    </citation>
    <scope>NUCLEOTIDE SEQUENCE [LARGE SCALE GENOMIC DNA]</scope>
    <source>
        <strain evidence="11 12">SS14</strain>
    </source>
</reference>
<dbReference type="HAMAP" id="MF_00505">
    <property type="entry name" value="HSP90"/>
    <property type="match status" value="1"/>
</dbReference>
<feature type="region of interest" description="A; substrate-binding" evidence="8">
    <location>
        <begin position="1"/>
        <end position="348"/>
    </location>
</feature>
<dbReference type="Gene3D" id="3.40.50.11260">
    <property type="match status" value="1"/>
</dbReference>
<keyword evidence="3 8" id="KW-0963">Cytoplasm</keyword>
<evidence type="ECO:0000313" key="12">
    <source>
        <dbReference type="Proteomes" id="UP000001202"/>
    </source>
</evidence>
<comment type="function">
    <text evidence="8">Molecular chaperone. Has ATPase activity.</text>
</comment>
<keyword evidence="6 8" id="KW-0346">Stress response</keyword>
<feature type="binding site" evidence="9">
    <location>
        <position position="35"/>
    </location>
    <ligand>
        <name>ATP</name>
        <dbReference type="ChEBI" id="CHEBI:30616"/>
    </ligand>
</feature>
<dbReference type="Proteomes" id="UP000001202">
    <property type="component" value="Chromosome"/>
</dbReference>
<dbReference type="PATRIC" id="fig|455434.6.peg.971"/>
<proteinExistence type="inferred from homology"/>
<feature type="binding site" evidence="9">
    <location>
        <position position="77"/>
    </location>
    <ligand>
        <name>ATP</name>
        <dbReference type="ChEBI" id="CHEBI:30616"/>
    </ligand>
</feature>
<feature type="binding site" evidence="9">
    <location>
        <begin position="97"/>
        <end position="98"/>
    </location>
    <ligand>
        <name>ATP</name>
        <dbReference type="ChEBI" id="CHEBI:30616"/>
    </ligand>
</feature>
<dbReference type="FunFam" id="3.30.565.10:FF:000009">
    <property type="entry name" value="Molecular chaperone HtpG"/>
    <property type="match status" value="1"/>
</dbReference>
<dbReference type="Gene3D" id="3.30.565.10">
    <property type="entry name" value="Histidine kinase-like ATPase, C-terminal domain"/>
    <property type="match status" value="1"/>
</dbReference>
<dbReference type="GO" id="GO:0140662">
    <property type="term" value="F:ATP-dependent protein folding chaperone"/>
    <property type="evidence" value="ECO:0007669"/>
    <property type="project" value="InterPro"/>
</dbReference>
<dbReference type="Gene3D" id="3.30.230.80">
    <property type="match status" value="1"/>
</dbReference>
<feature type="binding site" evidence="9">
    <location>
        <position position="180"/>
    </location>
    <ligand>
        <name>ATP</name>
        <dbReference type="ChEBI" id="CHEBI:30616"/>
    </ligand>
</feature>
<evidence type="ECO:0000256" key="7">
    <source>
        <dbReference type="ARBA" id="ARBA00023186"/>
    </source>
</evidence>
<dbReference type="Pfam" id="PF13589">
    <property type="entry name" value="HATPase_c_3"/>
    <property type="match status" value="1"/>
</dbReference>
<dbReference type="SUPFAM" id="SSF54211">
    <property type="entry name" value="Ribosomal protein S5 domain 2-like"/>
    <property type="match status" value="1"/>
</dbReference>
<feature type="domain" description="Histidine kinase/HSP90-like ATPase" evidence="10">
    <location>
        <begin position="24"/>
        <end position="190"/>
    </location>
</feature>
<feature type="binding site" evidence="9">
    <location>
        <position position="31"/>
    </location>
    <ligand>
        <name>ATP</name>
        <dbReference type="ChEBI" id="CHEBI:30616"/>
    </ligand>
</feature>
<sequence>MAQYEFQTEVSQLLTLIIHSLYSHKEIFLRELISNASDALDKLKYEALVDGTYKQLHCEARIDIAFEEDAQRLVVRDTGIGMNAEDLRANLGTIARSGTKAFLSTLTRDQKQDSNLIGQFGVGFYSAFMVASKVEVITKKAAENTVWKWTSEGQNAYTLDEVDAAAFPVLEGVAEGSAGTCVVLHLSQENSEFATRWRLEEVIKKYSDHIAFPIYLHYLQKEYDKDGAVTDTQKKVDQVNDAGALWKRPKSELKEEDYHRFYQTLTRDSTPPLLYVHTKAEGTQEYVTLFYVPAKAPFDLFHADYKPGVKLFVKRVFITDDEKELLPVYLRFVRGVIDSEDLPLNVSREILQQNRVLAAIKSASVKKLLGEFKRLAECDGKKYDEFITQYNRPLKEGLYSDYEHREQLLELVRFRTLSESVPEDGWTSFAEYVSRMKPDQKAIYYIAGNDDRVLRQSPHAESYRLQGFEVLVMSDDIDGIVMPSVSKYKEWELRAINRLGSEEELRPNEETDAAAQREQGFKPLLERLTHILSDSVKEVRLSKRLSDSVSCIVIDENDPTVQMERLMRATGQTHKSKIKPILEINASHTLVQKLKESTDEAFVEDLAFVLLDQALLIEGMDVGSSVDFVKRVNRLLARG</sequence>
<evidence type="ECO:0000256" key="3">
    <source>
        <dbReference type="ARBA" id="ARBA00022490"/>
    </source>
</evidence>
<dbReference type="NCBIfam" id="NF003555">
    <property type="entry name" value="PRK05218.1"/>
    <property type="match status" value="1"/>
</dbReference>
<comment type="subunit">
    <text evidence="8">Homodimer.</text>
</comment>
<dbReference type="SMART" id="SM00387">
    <property type="entry name" value="HATPase_c"/>
    <property type="match status" value="1"/>
</dbReference>
<dbReference type="SUPFAM" id="SSF110942">
    <property type="entry name" value="HSP90 C-terminal domain"/>
    <property type="match status" value="1"/>
</dbReference>
<feature type="region of interest" description="C" evidence="8">
    <location>
        <begin position="566"/>
        <end position="639"/>
    </location>
</feature>
<dbReference type="InterPro" id="IPR020575">
    <property type="entry name" value="Hsp90_N"/>
</dbReference>
<dbReference type="GO" id="GO:0005737">
    <property type="term" value="C:cytoplasm"/>
    <property type="evidence" value="ECO:0007669"/>
    <property type="project" value="UniProtKB-SubCell"/>
</dbReference>
<dbReference type="Gene3D" id="1.20.120.790">
    <property type="entry name" value="Heat shock protein 90, C-terminal domain"/>
    <property type="match status" value="1"/>
</dbReference>
<accession>A0A0H3BKH1</accession>
<comment type="similarity">
    <text evidence="2 8">Belongs to the heat shock protein 90 family.</text>
</comment>
<evidence type="ECO:0000256" key="9">
    <source>
        <dbReference type="PIRSR" id="PIRSR002583-1"/>
    </source>
</evidence>
<evidence type="ECO:0000256" key="5">
    <source>
        <dbReference type="ARBA" id="ARBA00022840"/>
    </source>
</evidence>
<evidence type="ECO:0000256" key="1">
    <source>
        <dbReference type="ARBA" id="ARBA00004496"/>
    </source>
</evidence>
<dbReference type="PANTHER" id="PTHR11528">
    <property type="entry name" value="HEAT SHOCK PROTEIN 90 FAMILY MEMBER"/>
    <property type="match status" value="1"/>
</dbReference>
<feature type="binding site" evidence="9">
    <location>
        <position position="348"/>
    </location>
    <ligand>
        <name>ATP</name>
        <dbReference type="ChEBI" id="CHEBI:30616"/>
    </ligand>
</feature>
<evidence type="ECO:0000259" key="10">
    <source>
        <dbReference type="SMART" id="SM00387"/>
    </source>
</evidence>
<keyword evidence="5 8" id="KW-0067">ATP-binding</keyword>
<dbReference type="Pfam" id="PF00183">
    <property type="entry name" value="HSP90"/>
    <property type="match status" value="1"/>
</dbReference>
<name>A0A0H3BKH1_TREPS</name>
<comment type="caution">
    <text evidence="8">Lacks conserved residue(s) required for the propagation of feature annotation.</text>
</comment>
<feature type="binding site" evidence="9">
    <location>
        <position position="82"/>
    </location>
    <ligand>
        <name>ATP</name>
        <dbReference type="ChEBI" id="CHEBI:30616"/>
    </ligand>
</feature>
<dbReference type="GO" id="GO:0051082">
    <property type="term" value="F:unfolded protein binding"/>
    <property type="evidence" value="ECO:0007669"/>
    <property type="project" value="UniProtKB-UniRule"/>
</dbReference>
<dbReference type="InterPro" id="IPR037196">
    <property type="entry name" value="HSP90_C"/>
</dbReference>
<dbReference type="InterPro" id="IPR020568">
    <property type="entry name" value="Ribosomal_Su5_D2-typ_SF"/>
</dbReference>
<dbReference type="KEGG" id="tpp:TPASS_0984"/>
<dbReference type="SUPFAM" id="SSF55874">
    <property type="entry name" value="ATPase domain of HSP90 chaperone/DNA topoisomerase II/histidine kinase"/>
    <property type="match status" value="1"/>
</dbReference>
<organism evidence="11 12">
    <name type="scientific">Treponema pallidum subsp. pallidum (strain SS14)</name>
    <dbReference type="NCBI Taxonomy" id="455434"/>
    <lineage>
        <taxon>Bacteria</taxon>
        <taxon>Pseudomonadati</taxon>
        <taxon>Spirochaetota</taxon>
        <taxon>Spirochaetia</taxon>
        <taxon>Spirochaetales</taxon>
        <taxon>Treponemataceae</taxon>
        <taxon>Treponema</taxon>
    </lineage>
</organism>
<dbReference type="SMR" id="A0A0H3BKH1"/>
<keyword evidence="7 8" id="KW-0143">Chaperone</keyword>
<dbReference type="EMBL" id="CP000805">
    <property type="protein sequence ID" value="ACD71400.1"/>
    <property type="molecule type" value="Genomic_DNA"/>
</dbReference>
<dbReference type="RefSeq" id="WP_010882428.1">
    <property type="nucleotide sequence ID" value="NC_010741.1"/>
</dbReference>
<dbReference type="CDD" id="cd16927">
    <property type="entry name" value="HATPase_Hsp90-like"/>
    <property type="match status" value="1"/>
</dbReference>
<dbReference type="InterPro" id="IPR003594">
    <property type="entry name" value="HATPase_dom"/>
</dbReference>
<dbReference type="PRINTS" id="PR00775">
    <property type="entry name" value="HEATSHOCK90"/>
</dbReference>
<gene>
    <name evidence="8 11" type="primary">htpG</name>
    <name evidence="11" type="ordered locus">TPASS_0984</name>
</gene>
<dbReference type="AlphaFoldDB" id="A0A0H3BKH1"/>
<dbReference type="InterPro" id="IPR001404">
    <property type="entry name" value="Hsp90_fam"/>
</dbReference>
<comment type="subcellular location">
    <subcellularLocation>
        <location evidence="1 8">Cytoplasm</location>
    </subcellularLocation>
</comment>
<dbReference type="PROSITE" id="PS00298">
    <property type="entry name" value="HSP90"/>
    <property type="match status" value="1"/>
</dbReference>
<feature type="binding site" evidence="9">
    <location>
        <begin position="119"/>
        <end position="124"/>
    </location>
    <ligand>
        <name>ATP</name>
        <dbReference type="ChEBI" id="CHEBI:30616"/>
    </ligand>
</feature>